<dbReference type="SUPFAM" id="SSF52540">
    <property type="entry name" value="P-loop containing nucleoside triphosphate hydrolases"/>
    <property type="match status" value="1"/>
</dbReference>
<evidence type="ECO:0000256" key="1">
    <source>
        <dbReference type="SAM" id="MobiDB-lite"/>
    </source>
</evidence>
<evidence type="ECO:0000313" key="4">
    <source>
        <dbReference type="Proteomes" id="UP001241747"/>
    </source>
</evidence>
<dbReference type="InterPro" id="IPR050683">
    <property type="entry name" value="Bact_Polysacc_Export_ATP-bd"/>
</dbReference>
<dbReference type="RefSeq" id="WP_237345046.1">
    <property type="nucleotide sequence ID" value="NZ_JABWGX010000007.1"/>
</dbReference>
<evidence type="ECO:0000313" key="3">
    <source>
        <dbReference type="EMBL" id="MDQ0504469.1"/>
    </source>
</evidence>
<keyword evidence="3" id="KW-0067">ATP-binding</keyword>
<keyword evidence="4" id="KW-1185">Reference proteome</keyword>
<reference evidence="3 4" key="1">
    <citation type="submission" date="2023-07" db="EMBL/GenBank/DDBJ databases">
        <title>Genomic Encyclopedia of Type Strains, Phase IV (KMG-IV): sequencing the most valuable type-strain genomes for metagenomic binning, comparative biology and taxonomic classification.</title>
        <authorList>
            <person name="Goeker M."/>
        </authorList>
    </citation>
    <scope>NUCLEOTIDE SEQUENCE [LARGE SCALE GENOMIC DNA]</scope>
    <source>
        <strain evidence="3 4">DSM 3770</strain>
    </source>
</reference>
<feature type="domain" description="ABC transporter" evidence="2">
    <location>
        <begin position="53"/>
        <end position="273"/>
    </location>
</feature>
<dbReference type="PANTHER" id="PTHR46743">
    <property type="entry name" value="TEICHOIC ACIDS EXPORT ATP-BINDING PROTEIN TAGH"/>
    <property type="match status" value="1"/>
</dbReference>
<dbReference type="PROSITE" id="PS50893">
    <property type="entry name" value="ABC_TRANSPORTER_2"/>
    <property type="match status" value="1"/>
</dbReference>
<keyword evidence="3" id="KW-0547">Nucleotide-binding</keyword>
<dbReference type="Pfam" id="PF00005">
    <property type="entry name" value="ABC_tran"/>
    <property type="match status" value="1"/>
</dbReference>
<dbReference type="InterPro" id="IPR027417">
    <property type="entry name" value="P-loop_NTPase"/>
</dbReference>
<dbReference type="InterPro" id="IPR003439">
    <property type="entry name" value="ABC_transporter-like_ATP-bd"/>
</dbReference>
<protein>
    <submittedName>
        <fullName evidence="3">Capsular polysaccharide transport system ATP-binding protein</fullName>
    </submittedName>
</protein>
<dbReference type="Proteomes" id="UP001241747">
    <property type="component" value="Unassembled WGS sequence"/>
</dbReference>
<dbReference type="EMBL" id="JAUSVY010000002">
    <property type="protein sequence ID" value="MDQ0504469.1"/>
    <property type="molecule type" value="Genomic_DNA"/>
</dbReference>
<evidence type="ECO:0000259" key="2">
    <source>
        <dbReference type="PROSITE" id="PS50893"/>
    </source>
</evidence>
<accession>A0ABU0LBE7</accession>
<gene>
    <name evidence="3" type="ORF">QOZ94_001243</name>
</gene>
<organism evidence="3 4">
    <name type="scientific">Xanthobacter agilis</name>
    <dbReference type="NCBI Taxonomy" id="47492"/>
    <lineage>
        <taxon>Bacteria</taxon>
        <taxon>Pseudomonadati</taxon>
        <taxon>Pseudomonadota</taxon>
        <taxon>Alphaproteobacteria</taxon>
        <taxon>Hyphomicrobiales</taxon>
        <taxon>Xanthobacteraceae</taxon>
        <taxon>Xanthobacter</taxon>
    </lineage>
</organism>
<feature type="region of interest" description="Disordered" evidence="1">
    <location>
        <begin position="17"/>
        <end position="36"/>
    </location>
</feature>
<sequence length="284" mass="31515">MLRSLWHVLPRRRAATAAEPRLQEAPPPVQEGRSSVVTLDQDRKPRVRGSGAIELHGITKTIGLRPRETLVLNGLDAIFPRGRAIGVLGAPGAGKTTLIQLLTGNLRPDAGRVIHGMSVSWPMSARDIFRKEMSIRANVRLLSTLYGAWAPDMIDAVKEIGKIRRQDLDMPIGELAPDFMIRASTSLCYALDFDCYITDDMLCLGARPFRDTIKELMLARQKTHSFIIASKSAPAIRDLCDDFYILEDGVIKTFGDRRATFKAFTGVALTARLDPRGEARDDEF</sequence>
<dbReference type="Gene3D" id="3.40.50.300">
    <property type="entry name" value="P-loop containing nucleotide triphosphate hydrolases"/>
    <property type="match status" value="1"/>
</dbReference>
<comment type="caution">
    <text evidence="3">The sequence shown here is derived from an EMBL/GenBank/DDBJ whole genome shotgun (WGS) entry which is preliminary data.</text>
</comment>
<dbReference type="PANTHER" id="PTHR46743:SF2">
    <property type="entry name" value="TEICHOIC ACIDS EXPORT ATP-BINDING PROTEIN TAGH"/>
    <property type="match status" value="1"/>
</dbReference>
<dbReference type="GO" id="GO:0005524">
    <property type="term" value="F:ATP binding"/>
    <property type="evidence" value="ECO:0007669"/>
    <property type="project" value="UniProtKB-KW"/>
</dbReference>
<name>A0ABU0LBE7_XANAG</name>
<proteinExistence type="predicted"/>